<evidence type="ECO:0000256" key="2">
    <source>
        <dbReference type="SAM" id="MobiDB-lite"/>
    </source>
</evidence>
<dbReference type="InterPro" id="IPR013087">
    <property type="entry name" value="Znf_C2H2_type"/>
</dbReference>
<dbReference type="GO" id="GO:0008270">
    <property type="term" value="F:zinc ion binding"/>
    <property type="evidence" value="ECO:0007669"/>
    <property type="project" value="UniProtKB-KW"/>
</dbReference>
<feature type="region of interest" description="Disordered" evidence="2">
    <location>
        <begin position="154"/>
        <end position="477"/>
    </location>
</feature>
<keyword evidence="4" id="KW-1185">Reference proteome</keyword>
<feature type="compositionally biased region" description="Polar residues" evidence="2">
    <location>
        <begin position="445"/>
        <end position="457"/>
    </location>
</feature>
<dbReference type="PROSITE" id="PS50157">
    <property type="entry name" value="ZINC_FINGER_C2H2_2"/>
    <property type="match status" value="1"/>
</dbReference>
<dbReference type="PANTHER" id="PTHR17609:SF3">
    <property type="entry name" value="SAP DOMAIN-CONTAINING PROTEIN"/>
    <property type="match status" value="1"/>
</dbReference>
<evidence type="ECO:0000256" key="1">
    <source>
        <dbReference type="PROSITE-ProRule" id="PRU00042"/>
    </source>
</evidence>
<dbReference type="GeneID" id="118408808"/>
<dbReference type="PROSITE" id="PS00028">
    <property type="entry name" value="ZINC_FINGER_C2H2_1"/>
    <property type="match status" value="1"/>
</dbReference>
<keyword evidence="1" id="KW-0863">Zinc-finger</keyword>
<proteinExistence type="predicted"/>
<protein>
    <submittedName>
        <fullName evidence="5">Uncharacterized protein LOC118408808 isoform X1</fullName>
    </submittedName>
</protein>
<dbReference type="RefSeq" id="XP_035665557.1">
    <property type="nucleotide sequence ID" value="XM_035809664.1"/>
</dbReference>
<organism evidence="4 5">
    <name type="scientific">Branchiostoma floridae</name>
    <name type="common">Florida lancelet</name>
    <name type="synonym">Amphioxus</name>
    <dbReference type="NCBI Taxonomy" id="7739"/>
    <lineage>
        <taxon>Eukaryota</taxon>
        <taxon>Metazoa</taxon>
        <taxon>Chordata</taxon>
        <taxon>Cephalochordata</taxon>
        <taxon>Leptocardii</taxon>
        <taxon>Amphioxiformes</taxon>
        <taxon>Branchiostomatidae</taxon>
        <taxon>Branchiostoma</taxon>
    </lineage>
</organism>
<sequence>MLNNFHLTQYCIPVSLLFSCCDLMYVICITSTKAPNMSHVTVVRGRRSFIFHFFPFILYSREYQFHASDFCRQLSISLITMHECASYFEIRCKGSMYLELIDISCVTGMQVCACFNPCKGARQDGRGHYHCPICGDAVSRKPCFLSHLKSHRKKAFEQEDEDQNVEPRPGTTRTGPEESGSHQEGEPGTPCTGPEESGSHQEGEPGTPCTGPEESGSHQEGEPGTPCTGPEESGSHQEGEPGTPCTGPEESGSHQEGGPGITRTGPEESESHQEGGPGITRTGPEESESHQEGGPGTPCTGPEESGSHQEGEPGTPCTGPEESGSHQEGEPGTPCTGPEESGSHQEGEPGTPCTGPEESGSHQEGEPGTPCTGPEESGSHQEGEPGTPCTGPEESGSHQEGEPGTPCTGPEESGSHQEGGPGITRTGPEESESHQEGGVCDASIKGTTKQNILSSSRNPRHISNRVETMQKNSDPSMATCGVCKKTMQKKNLKRHIRDIHASSSKPNISQDRHHAGISVDPQSGLYMVSKSIRGRTYPLHVRLQMTGPNQHIKCEQEDCKDIGDAFSRGGDVSWQCSHILSVRYAEATPPVVKLEEADLQRTDMTEERKADCRALKVKADCANAPLVVPWKAAAADEVLFLSIYDGEHHHWAKLGRAVVMLQGHTINCTCCKMKRGCVHKGIVKWWHAKYHPAEVSSSTEDSDVSEHVDPVTDMLKDMTAYLKTKTIPADFDYKACTGQELLSKCIEPKEAMCPTCDNHPELQNELATSAARIIDLQGVTTDLRVYVRKCPQCHQTFRYQEHEDGILNYNNRTFLTLQLCFWLRAGVHHHVAVGRMTSILETWLGVSLPRQDILNGYLLFEVLCQHQYDYSCIRCGHHPPILMMDLDRKVAFHMAASTLNTTDNCTDEIDLPTFWDCVESEIVARGLLSSKLHCSESYLSQYI</sequence>
<dbReference type="InterPro" id="IPR040648">
    <property type="entry name" value="HMGXB3_CxC4"/>
</dbReference>
<feature type="compositionally biased region" description="Polar residues" evidence="2">
    <location>
        <begin position="465"/>
        <end position="476"/>
    </location>
</feature>
<evidence type="ECO:0000259" key="3">
    <source>
        <dbReference type="PROSITE" id="PS50157"/>
    </source>
</evidence>
<dbReference type="KEGG" id="bfo:118408808"/>
<evidence type="ECO:0000313" key="4">
    <source>
        <dbReference type="Proteomes" id="UP000001554"/>
    </source>
</evidence>
<evidence type="ECO:0000313" key="5">
    <source>
        <dbReference type="RefSeq" id="XP_035665557.1"/>
    </source>
</evidence>
<accession>A0A9J7KLU9</accession>
<dbReference type="SMART" id="SM00355">
    <property type="entry name" value="ZnF_C2H2"/>
    <property type="match status" value="2"/>
</dbReference>
<feature type="domain" description="C2H2-type" evidence="3">
    <location>
        <begin position="129"/>
        <end position="156"/>
    </location>
</feature>
<name>A0A9J7KLU9_BRAFL</name>
<feature type="compositionally biased region" description="Basic and acidic residues" evidence="2">
    <location>
        <begin position="175"/>
        <end position="185"/>
    </location>
</feature>
<dbReference type="PANTHER" id="PTHR17609">
    <property type="entry name" value="HMG DOMAIN-CONTAINING PROTEIN 3"/>
    <property type="match status" value="1"/>
</dbReference>
<keyword evidence="1" id="KW-0479">Metal-binding</keyword>
<dbReference type="OrthoDB" id="8948380at2759"/>
<gene>
    <name evidence="5" type="primary">LOC118408808</name>
</gene>
<dbReference type="AlphaFoldDB" id="A0A9J7KLU9"/>
<dbReference type="Proteomes" id="UP000001554">
    <property type="component" value="Unplaced"/>
</dbReference>
<dbReference type="InterPro" id="IPR039598">
    <property type="entry name" value="HMGXB3"/>
</dbReference>
<keyword evidence="1" id="KW-0862">Zinc</keyword>
<dbReference type="Pfam" id="PF18717">
    <property type="entry name" value="CxC4"/>
    <property type="match status" value="1"/>
</dbReference>
<reference evidence="5" key="1">
    <citation type="submission" date="2025-08" db="UniProtKB">
        <authorList>
            <consortium name="RefSeq"/>
        </authorList>
    </citation>
    <scope>IDENTIFICATION</scope>
    <source>
        <strain evidence="5">S238N-H82</strain>
        <tissue evidence="5">Testes</tissue>
    </source>
</reference>